<dbReference type="OrthoDB" id="2424898at2759"/>
<dbReference type="Proteomes" id="UP000789759">
    <property type="component" value="Unassembled WGS sequence"/>
</dbReference>
<dbReference type="EMBL" id="CAJVQA010060880">
    <property type="protein sequence ID" value="CAG8828636.1"/>
    <property type="molecule type" value="Genomic_DNA"/>
</dbReference>
<reference evidence="1" key="1">
    <citation type="submission" date="2021-06" db="EMBL/GenBank/DDBJ databases">
        <authorList>
            <person name="Kallberg Y."/>
            <person name="Tangrot J."/>
            <person name="Rosling A."/>
        </authorList>
    </citation>
    <scope>NUCLEOTIDE SEQUENCE</scope>
    <source>
        <strain evidence="1">FL966</strain>
    </source>
</reference>
<organism evidence="1 2">
    <name type="scientific">Cetraspora pellucida</name>
    <dbReference type="NCBI Taxonomy" id="1433469"/>
    <lineage>
        <taxon>Eukaryota</taxon>
        <taxon>Fungi</taxon>
        <taxon>Fungi incertae sedis</taxon>
        <taxon>Mucoromycota</taxon>
        <taxon>Glomeromycotina</taxon>
        <taxon>Glomeromycetes</taxon>
        <taxon>Diversisporales</taxon>
        <taxon>Gigasporaceae</taxon>
        <taxon>Cetraspora</taxon>
    </lineage>
</organism>
<proteinExistence type="predicted"/>
<keyword evidence="2" id="KW-1185">Reference proteome</keyword>
<protein>
    <submittedName>
        <fullName evidence="1">23188_t:CDS:1</fullName>
    </submittedName>
</protein>
<feature type="non-terminal residue" evidence="1">
    <location>
        <position position="47"/>
    </location>
</feature>
<sequence>HMVSLIMLVDDDIVNDTRKAFRTDLLILIMILRNHLDCDLNVASKVK</sequence>
<name>A0A9N9KIK9_9GLOM</name>
<feature type="non-terminal residue" evidence="1">
    <location>
        <position position="1"/>
    </location>
</feature>
<dbReference type="AlphaFoldDB" id="A0A9N9KIK9"/>
<comment type="caution">
    <text evidence="1">The sequence shown here is derived from an EMBL/GenBank/DDBJ whole genome shotgun (WGS) entry which is preliminary data.</text>
</comment>
<evidence type="ECO:0000313" key="2">
    <source>
        <dbReference type="Proteomes" id="UP000789759"/>
    </source>
</evidence>
<accession>A0A9N9KIK9</accession>
<evidence type="ECO:0000313" key="1">
    <source>
        <dbReference type="EMBL" id="CAG8828636.1"/>
    </source>
</evidence>
<gene>
    <name evidence="1" type="ORF">CPELLU_LOCUS20423</name>
</gene>